<dbReference type="CDD" id="cd05471">
    <property type="entry name" value="pepsin_like"/>
    <property type="match status" value="1"/>
</dbReference>
<name>A0ABR0R9M9_9EURO</name>
<dbReference type="SUPFAM" id="SSF50630">
    <property type="entry name" value="Acid proteases"/>
    <property type="match status" value="1"/>
</dbReference>
<comment type="similarity">
    <text evidence="1 3">Belongs to the peptidase A1 family.</text>
</comment>
<dbReference type="Proteomes" id="UP001334248">
    <property type="component" value="Unassembled WGS sequence"/>
</dbReference>
<dbReference type="InterPro" id="IPR021109">
    <property type="entry name" value="Peptidase_aspartic_dom_sf"/>
</dbReference>
<dbReference type="PANTHER" id="PTHR47966">
    <property type="entry name" value="BETA-SITE APP-CLEAVING ENZYME, ISOFORM A-RELATED"/>
    <property type="match status" value="1"/>
</dbReference>
<feature type="signal peptide" evidence="4">
    <location>
        <begin position="1"/>
        <end position="20"/>
    </location>
</feature>
<dbReference type="PANTHER" id="PTHR47966:SF47">
    <property type="entry name" value="ENDOPEPTIDASE, PUTATIVE (AFU_ORTHOLOGUE AFUA_3G01220)-RELATED"/>
    <property type="match status" value="1"/>
</dbReference>
<dbReference type="PROSITE" id="PS00141">
    <property type="entry name" value="ASP_PROTEASE"/>
    <property type="match status" value="2"/>
</dbReference>
<evidence type="ECO:0000313" key="6">
    <source>
        <dbReference type="EMBL" id="KAK5937266.1"/>
    </source>
</evidence>
<dbReference type="GeneID" id="90004015"/>
<feature type="chain" id="PRO_5047286810" description="Peptidase A1 domain-containing protein" evidence="4">
    <location>
        <begin position="21"/>
        <end position="520"/>
    </location>
</feature>
<accession>A0ABR0R9M9</accession>
<dbReference type="Gene3D" id="2.40.70.10">
    <property type="entry name" value="Acid Proteases"/>
    <property type="match status" value="2"/>
</dbReference>
<dbReference type="InterPro" id="IPR001461">
    <property type="entry name" value="Aspartic_peptidase_A1"/>
</dbReference>
<proteinExistence type="inferred from homology"/>
<dbReference type="PROSITE" id="PS51767">
    <property type="entry name" value="PEPTIDASE_A1"/>
    <property type="match status" value="1"/>
</dbReference>
<keyword evidence="3" id="KW-0378">Hydrolase</keyword>
<keyword evidence="4" id="KW-0732">Signal</keyword>
<sequence length="520" mass="55778">MPSFTPILVGLVGFFSLAVSAPHKRSALARYAVSGQSVALTHYNNGVRPMAPSKGTLRARSGTSASATNGSVSLIDLDNSYAASVTIGTQSYNLVIDTGSSDTWIADSFYNCLGSSRSVFSGALNQDHCGLTPTYVRSNCDPYVSFLDDQHFHVTYGDGSSASGPLADATITIADGMSFISTLGIASNVAWYGLNDNTSGLLGLGYSALTSSFSGTDARQDVFCPHNSSTLGYDFYGDEAECNEYHYTSLIESLNSAQTYENGTYRPLLTKDEQFFSLALSRDTTNTSAGGVLTFGGLGNMLSPGVNITADPAIAVVPIESLTNDDTGTLRFYTISVKGIVLPTFTNTSVPAYTTTTTSYSSVDTDAAMPDSTTGTSQFIVDSGTTLSYFPASISASFNSLFVPPAYQSYEAPYYSSSLWQLNCSLSYIPPLGIQIGDETFYHNPLDLVRRSTRRIYDDETGTYAEQEYCYSAIQDVYEPEDGDGTTVGVLGQTFLKNVLAIFDVAQTLMAFVERPYYES</sequence>
<gene>
    <name evidence="6" type="ORF">PMZ80_010566</name>
</gene>
<keyword evidence="7" id="KW-1185">Reference proteome</keyword>
<dbReference type="RefSeq" id="XP_064725356.1">
    <property type="nucleotide sequence ID" value="XM_064878955.1"/>
</dbReference>
<dbReference type="PRINTS" id="PR00792">
    <property type="entry name" value="PEPSIN"/>
</dbReference>
<dbReference type="InterPro" id="IPR001969">
    <property type="entry name" value="Aspartic_peptidase_AS"/>
</dbReference>
<comment type="caution">
    <text evidence="6">The sequence shown here is derived from an EMBL/GenBank/DDBJ whole genome shotgun (WGS) entry which is preliminary data.</text>
</comment>
<keyword evidence="2 3" id="KW-0064">Aspartyl protease</keyword>
<dbReference type="EMBL" id="JAVHJV010000018">
    <property type="protein sequence ID" value="KAK5937266.1"/>
    <property type="molecule type" value="Genomic_DNA"/>
</dbReference>
<dbReference type="InterPro" id="IPR033121">
    <property type="entry name" value="PEPTIDASE_A1"/>
</dbReference>
<evidence type="ECO:0000256" key="3">
    <source>
        <dbReference type="RuleBase" id="RU000454"/>
    </source>
</evidence>
<evidence type="ECO:0000256" key="1">
    <source>
        <dbReference type="ARBA" id="ARBA00007447"/>
    </source>
</evidence>
<keyword evidence="3" id="KW-0645">Protease</keyword>
<evidence type="ECO:0000259" key="5">
    <source>
        <dbReference type="PROSITE" id="PS51767"/>
    </source>
</evidence>
<protein>
    <recommendedName>
        <fullName evidence="5">Peptidase A1 domain-containing protein</fullName>
    </recommendedName>
</protein>
<evidence type="ECO:0000256" key="2">
    <source>
        <dbReference type="ARBA" id="ARBA00022750"/>
    </source>
</evidence>
<evidence type="ECO:0000256" key="4">
    <source>
        <dbReference type="SAM" id="SignalP"/>
    </source>
</evidence>
<dbReference type="Pfam" id="PF00026">
    <property type="entry name" value="Asp"/>
    <property type="match status" value="2"/>
</dbReference>
<dbReference type="InterPro" id="IPR034164">
    <property type="entry name" value="Pepsin-like_dom"/>
</dbReference>
<feature type="domain" description="Peptidase A1" evidence="5">
    <location>
        <begin position="81"/>
        <end position="513"/>
    </location>
</feature>
<organism evidence="6 7">
    <name type="scientific">Knufia obscura</name>
    <dbReference type="NCBI Taxonomy" id="1635080"/>
    <lineage>
        <taxon>Eukaryota</taxon>
        <taxon>Fungi</taxon>
        <taxon>Dikarya</taxon>
        <taxon>Ascomycota</taxon>
        <taxon>Pezizomycotina</taxon>
        <taxon>Eurotiomycetes</taxon>
        <taxon>Chaetothyriomycetidae</taxon>
        <taxon>Chaetothyriales</taxon>
        <taxon>Trichomeriaceae</taxon>
        <taxon>Knufia</taxon>
    </lineage>
</organism>
<reference evidence="6 7" key="1">
    <citation type="journal article" date="2023" name="Res Sq">
        <title>Genomic and morphological characterization of Knufia obscura isolated from the Mars 2020 spacecraft assembly facility.</title>
        <authorList>
            <person name="Chander A.M."/>
            <person name="Teixeira M.M."/>
            <person name="Singh N.K."/>
            <person name="Williams M.P."/>
            <person name="Parker C.W."/>
            <person name="Leo P."/>
            <person name="Stajich J.E."/>
            <person name="Torok T."/>
            <person name="Tighe S."/>
            <person name="Mason C.E."/>
            <person name="Venkateswaran K."/>
        </authorList>
    </citation>
    <scope>NUCLEOTIDE SEQUENCE [LARGE SCALE GENOMIC DNA]</scope>
    <source>
        <strain evidence="6 7">CCFEE 5817</strain>
    </source>
</reference>
<evidence type="ECO:0000313" key="7">
    <source>
        <dbReference type="Proteomes" id="UP001334248"/>
    </source>
</evidence>